<evidence type="ECO:0000313" key="1">
    <source>
        <dbReference type="EMBL" id="KTD24868.1"/>
    </source>
</evidence>
<dbReference type="STRING" id="466.Lmac_2405"/>
<proteinExistence type="predicted"/>
<dbReference type="RefSeq" id="WP_156415021.1">
    <property type="nucleotide sequence ID" value="NZ_CAAAIB010000014.1"/>
</dbReference>
<keyword evidence="2" id="KW-1185">Reference proteome</keyword>
<dbReference type="AlphaFoldDB" id="A0A0W0VX41"/>
<protein>
    <submittedName>
        <fullName evidence="1">Uncharacterized protein</fullName>
    </submittedName>
</protein>
<dbReference type="EMBL" id="LNYL01000048">
    <property type="protein sequence ID" value="KTD24868.1"/>
    <property type="molecule type" value="Genomic_DNA"/>
</dbReference>
<organism evidence="1 2">
    <name type="scientific">Legionella maceachernii</name>
    <dbReference type="NCBI Taxonomy" id="466"/>
    <lineage>
        <taxon>Bacteria</taxon>
        <taxon>Pseudomonadati</taxon>
        <taxon>Pseudomonadota</taxon>
        <taxon>Gammaproteobacteria</taxon>
        <taxon>Legionellales</taxon>
        <taxon>Legionellaceae</taxon>
        <taxon>Legionella</taxon>
    </lineage>
</organism>
<name>A0A0W0VX41_9GAMM</name>
<dbReference type="Proteomes" id="UP000054908">
    <property type="component" value="Unassembled WGS sequence"/>
</dbReference>
<comment type="caution">
    <text evidence="1">The sequence shown here is derived from an EMBL/GenBank/DDBJ whole genome shotgun (WGS) entry which is preliminary data.</text>
</comment>
<gene>
    <name evidence="1" type="ORF">Lmac_2405</name>
</gene>
<reference evidence="1 2" key="1">
    <citation type="submission" date="2015-11" db="EMBL/GenBank/DDBJ databases">
        <title>Genomic analysis of 38 Legionella species identifies large and diverse effector repertoires.</title>
        <authorList>
            <person name="Burstein D."/>
            <person name="Amaro F."/>
            <person name="Zusman T."/>
            <person name="Lifshitz Z."/>
            <person name="Cohen O."/>
            <person name="Gilbert J.A."/>
            <person name="Pupko T."/>
            <person name="Shuman H.A."/>
            <person name="Segal G."/>
        </authorList>
    </citation>
    <scope>NUCLEOTIDE SEQUENCE [LARGE SCALE GENOMIC DNA]</scope>
    <source>
        <strain evidence="1 2">PX-1-G2-E2</strain>
    </source>
</reference>
<accession>A0A0W0VX41</accession>
<sequence>MDHPNEEDFTYKIIFELLSKYPEIIEPYIKIEVKNINELRKKFVIVDGEWRLASE</sequence>
<evidence type="ECO:0000313" key="2">
    <source>
        <dbReference type="Proteomes" id="UP000054908"/>
    </source>
</evidence>
<dbReference type="PATRIC" id="fig|466.6.peg.2558"/>